<dbReference type="EMBL" id="MHKX01000001">
    <property type="protein sequence ID" value="OGY98850.1"/>
    <property type="molecule type" value="Genomic_DNA"/>
</dbReference>
<dbReference type="Proteomes" id="UP000179059">
    <property type="component" value="Unassembled WGS sequence"/>
</dbReference>
<dbReference type="GO" id="GO:0016874">
    <property type="term" value="F:ligase activity"/>
    <property type="evidence" value="ECO:0007669"/>
    <property type="project" value="UniProtKB-KW"/>
</dbReference>
<feature type="domain" description="TRNA-binding" evidence="4">
    <location>
        <begin position="5"/>
        <end position="73"/>
    </location>
</feature>
<keyword evidence="1 3" id="KW-0820">tRNA-binding</keyword>
<dbReference type="PANTHER" id="PTHR11586">
    <property type="entry name" value="TRNA-AMINOACYLATION COFACTOR ARC1 FAMILY MEMBER"/>
    <property type="match status" value="1"/>
</dbReference>
<dbReference type="InterPro" id="IPR051270">
    <property type="entry name" value="Tyrosine-tRNA_ligase_regulator"/>
</dbReference>
<protein>
    <submittedName>
        <fullName evidence="5">Methionine--tRNA ligase</fullName>
    </submittedName>
</protein>
<organism evidence="5 6">
    <name type="scientific">Candidatus Liptonbacteria bacterium RIFCSPHIGHO2_01_FULL_57_28</name>
    <dbReference type="NCBI Taxonomy" id="1798647"/>
    <lineage>
        <taxon>Bacteria</taxon>
        <taxon>Candidatus Liptoniibacteriota</taxon>
    </lineage>
</organism>
<dbReference type="InterPro" id="IPR002547">
    <property type="entry name" value="tRNA-bd_dom"/>
</dbReference>
<dbReference type="PANTHER" id="PTHR11586:SF37">
    <property type="entry name" value="TRNA-BINDING DOMAIN-CONTAINING PROTEIN"/>
    <property type="match status" value="1"/>
</dbReference>
<keyword evidence="5" id="KW-0436">Ligase</keyword>
<keyword evidence="2 3" id="KW-0694">RNA-binding</keyword>
<dbReference type="PROSITE" id="PS50886">
    <property type="entry name" value="TRBD"/>
    <property type="match status" value="1"/>
</dbReference>
<dbReference type="SUPFAM" id="SSF50249">
    <property type="entry name" value="Nucleic acid-binding proteins"/>
    <property type="match status" value="1"/>
</dbReference>
<evidence type="ECO:0000313" key="6">
    <source>
        <dbReference type="Proteomes" id="UP000179059"/>
    </source>
</evidence>
<evidence type="ECO:0000256" key="1">
    <source>
        <dbReference type="ARBA" id="ARBA00022555"/>
    </source>
</evidence>
<proteinExistence type="predicted"/>
<dbReference type="Pfam" id="PF01588">
    <property type="entry name" value="tRNA_bind"/>
    <property type="match status" value="1"/>
</dbReference>
<gene>
    <name evidence="5" type="ORF">A2855_01600</name>
</gene>
<dbReference type="GO" id="GO:0000049">
    <property type="term" value="F:tRNA binding"/>
    <property type="evidence" value="ECO:0007669"/>
    <property type="project" value="UniProtKB-UniRule"/>
</dbReference>
<reference evidence="5 6" key="1">
    <citation type="journal article" date="2016" name="Nat. Commun.">
        <title>Thousands of microbial genomes shed light on interconnected biogeochemical processes in an aquifer system.</title>
        <authorList>
            <person name="Anantharaman K."/>
            <person name="Brown C.T."/>
            <person name="Hug L.A."/>
            <person name="Sharon I."/>
            <person name="Castelle C.J."/>
            <person name="Probst A.J."/>
            <person name="Thomas B.C."/>
            <person name="Singh A."/>
            <person name="Wilkins M.J."/>
            <person name="Karaoz U."/>
            <person name="Brodie E.L."/>
            <person name="Williams K.H."/>
            <person name="Hubbard S.S."/>
            <person name="Banfield J.F."/>
        </authorList>
    </citation>
    <scope>NUCLEOTIDE SEQUENCE [LARGE SCALE GENOMIC DNA]</scope>
</reference>
<name>A0A1G2CDW4_9BACT</name>
<accession>A0A1G2CDW4</accession>
<evidence type="ECO:0000256" key="2">
    <source>
        <dbReference type="ARBA" id="ARBA00022884"/>
    </source>
</evidence>
<dbReference type="InterPro" id="IPR012340">
    <property type="entry name" value="NA-bd_OB-fold"/>
</dbReference>
<dbReference type="Gene3D" id="2.40.50.140">
    <property type="entry name" value="Nucleic acid-binding proteins"/>
    <property type="match status" value="1"/>
</dbReference>
<evidence type="ECO:0000313" key="5">
    <source>
        <dbReference type="EMBL" id="OGY98850.1"/>
    </source>
</evidence>
<feature type="non-terminal residue" evidence="5">
    <location>
        <position position="73"/>
    </location>
</feature>
<comment type="caution">
    <text evidence="5">The sequence shown here is derived from an EMBL/GenBank/DDBJ whole genome shotgun (WGS) entry which is preliminary data.</text>
</comment>
<dbReference type="STRING" id="1798647.A2855_01600"/>
<dbReference type="AlphaFoldDB" id="A0A1G2CDW4"/>
<evidence type="ECO:0000259" key="4">
    <source>
        <dbReference type="PROSITE" id="PS50886"/>
    </source>
</evidence>
<evidence type="ECO:0000256" key="3">
    <source>
        <dbReference type="PROSITE-ProRule" id="PRU00209"/>
    </source>
</evidence>
<sequence length="73" mass="8080">MTIDEFSKVELKVGTIREAARVEGSEKLLKLKVDLGEAAPRQIISGIAKYYAPEDIVGRQAAFVANLDPRMMM</sequence>